<dbReference type="PANTHER" id="PTHR43278:SF4">
    <property type="entry name" value="NAD(P)H-DEPENDENT FMN-CONTAINING OXIDOREDUCTASE YWQN-RELATED"/>
    <property type="match status" value="1"/>
</dbReference>
<dbReference type="PANTHER" id="PTHR43278">
    <property type="entry name" value="NAD(P)H-DEPENDENT FMN-CONTAINING OXIDOREDUCTASE YWQN-RELATED"/>
    <property type="match status" value="1"/>
</dbReference>
<organism evidence="4 5">
    <name type="scientific">Catenisphaera adipataccumulans</name>
    <dbReference type="NCBI Taxonomy" id="700500"/>
    <lineage>
        <taxon>Bacteria</taxon>
        <taxon>Bacillati</taxon>
        <taxon>Bacillota</taxon>
        <taxon>Erysipelotrichia</taxon>
        <taxon>Erysipelotrichales</taxon>
        <taxon>Erysipelotrichaceae</taxon>
        <taxon>Catenisphaera</taxon>
    </lineage>
</organism>
<keyword evidence="5" id="KW-1185">Reference proteome</keyword>
<keyword evidence="2" id="KW-0288">FMN</keyword>
<dbReference type="Gene3D" id="3.40.50.360">
    <property type="match status" value="1"/>
</dbReference>
<evidence type="ECO:0000313" key="5">
    <source>
        <dbReference type="Proteomes" id="UP000539953"/>
    </source>
</evidence>
<dbReference type="RefSeq" id="WP_183329005.1">
    <property type="nucleotide sequence ID" value="NZ_JACHHK010000007.1"/>
</dbReference>
<dbReference type="EMBL" id="JACHHK010000007">
    <property type="protein sequence ID" value="MBB5183711.1"/>
    <property type="molecule type" value="Genomic_DNA"/>
</dbReference>
<dbReference type="InterPro" id="IPR029039">
    <property type="entry name" value="Flavoprotein-like_sf"/>
</dbReference>
<proteinExistence type="predicted"/>
<dbReference type="AlphaFoldDB" id="A0A7W8CY43"/>
<dbReference type="InterPro" id="IPR005025">
    <property type="entry name" value="FMN_Rdtase-like_dom"/>
</dbReference>
<dbReference type="Proteomes" id="UP000539953">
    <property type="component" value="Unassembled WGS sequence"/>
</dbReference>
<keyword evidence="1" id="KW-0285">Flavoprotein</keyword>
<dbReference type="InterPro" id="IPR051796">
    <property type="entry name" value="ISF_SsuE-like"/>
</dbReference>
<dbReference type="SUPFAM" id="SSF52218">
    <property type="entry name" value="Flavoproteins"/>
    <property type="match status" value="1"/>
</dbReference>
<evidence type="ECO:0000313" key="4">
    <source>
        <dbReference type="EMBL" id="MBB5183711.1"/>
    </source>
</evidence>
<sequence length="218" mass="23895">MKVLLVNGSSHPAGTTMRALNEMIKVFEEAGVETEVIQLGGKPIADCLQCNVCQKTGKCVFKDDGVNDFVEKAYNADGFVFASPTYFAHPSGRLLSFLDRVFYSNGKDEVYDAFQFKPGAAVVTARRGGTSTSYDVINKYFGIAQMPIVTSTYWNNVHGLTADDAVQDEEGLQVVRNLARNMIWMMQASAAAKESGIALPKAESEAVTNFIKRNDNLR</sequence>
<gene>
    <name evidence="4" type="ORF">HNQ47_001750</name>
</gene>
<evidence type="ECO:0000256" key="1">
    <source>
        <dbReference type="ARBA" id="ARBA00022630"/>
    </source>
</evidence>
<dbReference type="GO" id="GO:0016491">
    <property type="term" value="F:oxidoreductase activity"/>
    <property type="evidence" value="ECO:0007669"/>
    <property type="project" value="InterPro"/>
</dbReference>
<name>A0A7W8CY43_9FIRM</name>
<feature type="domain" description="NADPH-dependent FMN reductase-like" evidence="3">
    <location>
        <begin position="1"/>
        <end position="155"/>
    </location>
</feature>
<evidence type="ECO:0000259" key="3">
    <source>
        <dbReference type="Pfam" id="PF03358"/>
    </source>
</evidence>
<protein>
    <submittedName>
        <fullName evidence="4">Multimeric flavodoxin WrbA</fullName>
    </submittedName>
</protein>
<accession>A0A7W8CY43</accession>
<dbReference type="Pfam" id="PF03358">
    <property type="entry name" value="FMN_red"/>
    <property type="match status" value="1"/>
</dbReference>
<evidence type="ECO:0000256" key="2">
    <source>
        <dbReference type="ARBA" id="ARBA00022643"/>
    </source>
</evidence>
<reference evidence="4 5" key="1">
    <citation type="submission" date="2020-08" db="EMBL/GenBank/DDBJ databases">
        <title>Genomic Encyclopedia of Type Strains, Phase IV (KMG-IV): sequencing the most valuable type-strain genomes for metagenomic binning, comparative biology and taxonomic classification.</title>
        <authorList>
            <person name="Goeker M."/>
        </authorList>
    </citation>
    <scope>NUCLEOTIDE SEQUENCE [LARGE SCALE GENOMIC DNA]</scope>
    <source>
        <strain evidence="4 5">DSM 25799</strain>
    </source>
</reference>
<comment type="caution">
    <text evidence="4">The sequence shown here is derived from an EMBL/GenBank/DDBJ whole genome shotgun (WGS) entry which is preliminary data.</text>
</comment>